<evidence type="ECO:0000313" key="1">
    <source>
        <dbReference type="EMBL" id="MCS0597516.1"/>
    </source>
</evidence>
<keyword evidence="2" id="KW-1185">Reference proteome</keyword>
<dbReference type="EMBL" id="JANUHA010000009">
    <property type="protein sequence ID" value="MCS0597516.1"/>
    <property type="molecule type" value="Genomic_DNA"/>
</dbReference>
<proteinExistence type="predicted"/>
<comment type="caution">
    <text evidence="1">The sequence shown here is derived from an EMBL/GenBank/DDBJ whole genome shotgun (WGS) entry which is preliminary data.</text>
</comment>
<organism evidence="1 2">
    <name type="scientific">Massilia agri</name>
    <dbReference type="NCBI Taxonomy" id="1886785"/>
    <lineage>
        <taxon>Bacteria</taxon>
        <taxon>Pseudomonadati</taxon>
        <taxon>Pseudomonadota</taxon>
        <taxon>Betaproteobacteria</taxon>
        <taxon>Burkholderiales</taxon>
        <taxon>Oxalobacteraceae</taxon>
        <taxon>Telluria group</taxon>
        <taxon>Massilia</taxon>
    </lineage>
</organism>
<dbReference type="Proteomes" id="UP001206572">
    <property type="component" value="Unassembled WGS sequence"/>
</dbReference>
<reference evidence="1 2" key="1">
    <citation type="submission" date="2022-08" db="EMBL/GenBank/DDBJ databases">
        <title>Reclassification of Massilia species as members of the genera Telluria, Duganella, Pseudoduganella, Mokoshia gen. nov. and Zemynaea gen. nov. using orthogonal and non-orthogonal genome-based approaches.</title>
        <authorList>
            <person name="Bowman J.P."/>
        </authorList>
    </citation>
    <scope>NUCLEOTIDE SEQUENCE [LARGE SCALE GENOMIC DNA]</scope>
    <source>
        <strain evidence="1 2">JCM 31661</strain>
    </source>
</reference>
<gene>
    <name evidence="1" type="ORF">NX780_14285</name>
</gene>
<accession>A0ABT2AMP3</accession>
<dbReference type="RefSeq" id="WP_258828538.1">
    <property type="nucleotide sequence ID" value="NZ_JANUHA010000009.1"/>
</dbReference>
<protein>
    <submittedName>
        <fullName evidence="1">Uncharacterized protein</fullName>
    </submittedName>
</protein>
<evidence type="ECO:0000313" key="2">
    <source>
        <dbReference type="Proteomes" id="UP001206572"/>
    </source>
</evidence>
<sequence>MKQTTTGQPTGALHLLRELAELGNLVFGMFAGPQVTVRHWPVYYRVYLEVDGLCREVNRLAGHFARGFIDTDDMVDAERIAAANACLAGVDGHVRAIAALLAEVVRERLVIPANPALVQIVDRHFSPEGDWYRGLQRHYRSGCIAPDGRTLARTVLPIDPHPAQWRADAVPVEQQFELASAYARTLYSRTIRQVQVALNQVYAALGTCFVQRCPSVGALLHPRSTPGPASMGFFYSERTLNEVHELVADLPDGLAVYVSRDHRFATIGTRGIRPLDGTPGLIIHVSVHITEDALPRFIPAQPCHNREYTAASADELKALLFHALINAGFVPPGARFDEERWRYS</sequence>
<name>A0ABT2AMP3_9BURK</name>